<gene>
    <name evidence="1" type="ORF">HGRIS_008495</name>
</gene>
<keyword evidence="2" id="KW-1185">Reference proteome</keyword>
<organism evidence="1 2">
    <name type="scientific">Hohenbuehelia grisea</name>
    <dbReference type="NCBI Taxonomy" id="104357"/>
    <lineage>
        <taxon>Eukaryota</taxon>
        <taxon>Fungi</taxon>
        <taxon>Dikarya</taxon>
        <taxon>Basidiomycota</taxon>
        <taxon>Agaricomycotina</taxon>
        <taxon>Agaricomycetes</taxon>
        <taxon>Agaricomycetidae</taxon>
        <taxon>Agaricales</taxon>
        <taxon>Pleurotineae</taxon>
        <taxon>Pleurotaceae</taxon>
        <taxon>Hohenbuehelia</taxon>
    </lineage>
</organism>
<sequence>MFHESYCRRRFLAVIATITASVSVSDESYIVCRAEQTAAPSSVSPIWAMAQTLRLFSIPRLVFSTAVGYAKLCAAGHALIAGTQTRISAGLFKRRSRIRSLEGAFARLGILEEGCTAQLMALVI</sequence>
<protein>
    <recommendedName>
        <fullName evidence="3">Secreted protein</fullName>
    </recommendedName>
</protein>
<evidence type="ECO:0008006" key="3">
    <source>
        <dbReference type="Google" id="ProtNLM"/>
    </source>
</evidence>
<name>A0ABR3J8N9_9AGAR</name>
<dbReference type="EMBL" id="JASNQZ010000011">
    <property type="protein sequence ID" value="KAL0951833.1"/>
    <property type="molecule type" value="Genomic_DNA"/>
</dbReference>
<evidence type="ECO:0000313" key="2">
    <source>
        <dbReference type="Proteomes" id="UP001556367"/>
    </source>
</evidence>
<reference evidence="2" key="1">
    <citation type="submission" date="2024-06" db="EMBL/GenBank/DDBJ databases">
        <title>Multi-omics analyses provide insights into the biosynthesis of the anticancer antibiotic pleurotin in Hohenbuehelia grisea.</title>
        <authorList>
            <person name="Weaver J.A."/>
            <person name="Alberti F."/>
        </authorList>
    </citation>
    <scope>NUCLEOTIDE SEQUENCE [LARGE SCALE GENOMIC DNA]</scope>
    <source>
        <strain evidence="2">T-177</strain>
    </source>
</reference>
<proteinExistence type="predicted"/>
<evidence type="ECO:0000313" key="1">
    <source>
        <dbReference type="EMBL" id="KAL0951833.1"/>
    </source>
</evidence>
<accession>A0ABR3J8N9</accession>
<dbReference type="Proteomes" id="UP001556367">
    <property type="component" value="Unassembled WGS sequence"/>
</dbReference>
<comment type="caution">
    <text evidence="1">The sequence shown here is derived from an EMBL/GenBank/DDBJ whole genome shotgun (WGS) entry which is preliminary data.</text>
</comment>